<evidence type="ECO:0000313" key="1">
    <source>
        <dbReference type="EMBL" id="PYH37642.1"/>
    </source>
</evidence>
<organism evidence="1 2">
    <name type="scientific">Aspergillus neoniger (strain CBS 115656)</name>
    <dbReference type="NCBI Taxonomy" id="1448310"/>
    <lineage>
        <taxon>Eukaryota</taxon>
        <taxon>Fungi</taxon>
        <taxon>Dikarya</taxon>
        <taxon>Ascomycota</taxon>
        <taxon>Pezizomycotina</taxon>
        <taxon>Eurotiomycetes</taxon>
        <taxon>Eurotiomycetidae</taxon>
        <taxon>Eurotiales</taxon>
        <taxon>Aspergillaceae</taxon>
        <taxon>Aspergillus</taxon>
        <taxon>Aspergillus subgen. Circumdati</taxon>
    </lineage>
</organism>
<keyword evidence="2" id="KW-1185">Reference proteome</keyword>
<reference evidence="1" key="1">
    <citation type="submission" date="2016-12" db="EMBL/GenBank/DDBJ databases">
        <title>The genomes of Aspergillus section Nigri reveals drivers in fungal speciation.</title>
        <authorList>
            <consortium name="DOE Joint Genome Institute"/>
            <person name="Vesth T.C."/>
            <person name="Nybo J."/>
            <person name="Theobald S."/>
            <person name="Brandl J."/>
            <person name="Frisvad J.C."/>
            <person name="Nielsen K.F."/>
            <person name="Lyhne E.K."/>
            <person name="Kogle M.E."/>
            <person name="Kuo A."/>
            <person name="Riley R."/>
            <person name="Clum A."/>
            <person name="Nolan M."/>
            <person name="Lipzen A."/>
            <person name="Salamov A."/>
            <person name="Henrissat B."/>
            <person name="Wiebenga A."/>
            <person name="De Vries R.P."/>
            <person name="Grigoriev I.V."/>
            <person name="Mortensen U.H."/>
            <person name="Andersen M.R."/>
            <person name="Baker S.E."/>
        </authorList>
    </citation>
    <scope>NUCLEOTIDE SEQUENCE [LARGE SCALE GENOMIC DNA]</scope>
    <source>
        <strain evidence="1">CBS 115656</strain>
    </source>
</reference>
<proteinExistence type="predicted"/>
<dbReference type="EMBL" id="KZ821449">
    <property type="protein sequence ID" value="PYH37642.1"/>
    <property type="molecule type" value="Genomic_DNA"/>
</dbReference>
<accession>A0A318ZP68</accession>
<dbReference type="Proteomes" id="UP000247647">
    <property type="component" value="Unassembled WGS sequence"/>
</dbReference>
<gene>
    <name evidence="1" type="ORF">BO87DRAFT_393911</name>
</gene>
<dbReference type="RefSeq" id="XP_025483120.1">
    <property type="nucleotide sequence ID" value="XM_025625084.1"/>
</dbReference>
<dbReference type="GeneID" id="37127540"/>
<name>A0A318ZP68_ASPNB</name>
<dbReference type="OrthoDB" id="640151at2759"/>
<sequence length="432" mass="48800">MKPTQAVKQTPSYFWGNTSVSKPPPVDGYEECRNLMDDCSIPRLERMVDSGLQKLRSIFEAINEPSTSNTTHCPVILPSKGNGLAREPEKVVELLNARNWPEPLLTRAALFGSGLFNMLCGAYDAHTLYSNYCVDMIFFWEHAYHQVFPDFVKTLEQAIHDPHALVTPAGRDRRTAADLALRYMRQKTSLEEQYVTQLSGKVARVNRDQALPLWICESSIWPCGVEAIARGFDCAATAHDLMQSVPLTDIVDVGSDILNSELLNALLNTADICDEGVITEEKLRPVYDACAHNSARMLTERWSDPCAKMTMALYPWHILNGRHNFLRRALLGYPKARKTNTCQQEADFGETFDSEYRTTGFSRPLPNACNGHVYCDHVQQQLQSCSLTLQFGQGSSFGRWSHFLCKDPNDAPSVRQVMKRQRVYYACICTLR</sequence>
<dbReference type="AlphaFoldDB" id="A0A318ZP68"/>
<protein>
    <submittedName>
        <fullName evidence="1">Uncharacterized protein</fullName>
    </submittedName>
</protein>
<evidence type="ECO:0000313" key="2">
    <source>
        <dbReference type="Proteomes" id="UP000247647"/>
    </source>
</evidence>